<protein>
    <recommendedName>
        <fullName evidence="3">HNH endonuclease</fullName>
    </recommendedName>
</protein>
<proteinExistence type="predicted"/>
<dbReference type="EMBL" id="LWDV01000009">
    <property type="protein sequence ID" value="OCL26301.1"/>
    <property type="molecule type" value="Genomic_DNA"/>
</dbReference>
<evidence type="ECO:0000313" key="1">
    <source>
        <dbReference type="EMBL" id="OCL26301.1"/>
    </source>
</evidence>
<dbReference type="Proteomes" id="UP000093514">
    <property type="component" value="Unassembled WGS sequence"/>
</dbReference>
<keyword evidence="2" id="KW-1185">Reference proteome</keyword>
<accession>A0A1C0A7V5</accession>
<comment type="caution">
    <text evidence="1">The sequence shown here is derived from an EMBL/GenBank/DDBJ whole genome shotgun (WGS) entry which is preliminary data.</text>
</comment>
<evidence type="ECO:0008006" key="3">
    <source>
        <dbReference type="Google" id="ProtNLM"/>
    </source>
</evidence>
<reference evidence="2" key="1">
    <citation type="submission" date="2016-07" db="EMBL/GenBank/DDBJ databases">
        <authorList>
            <person name="Florea S."/>
            <person name="Webb J.S."/>
            <person name="Jaromczyk J."/>
            <person name="Schardl C.L."/>
        </authorList>
    </citation>
    <scope>NUCLEOTIDE SEQUENCE [LARGE SCALE GENOMIC DNA]</scope>
    <source>
        <strain evidence="2">Z6</strain>
    </source>
</reference>
<gene>
    <name evidence="1" type="ORF">U472_09830</name>
</gene>
<dbReference type="RefSeq" id="WP_068717985.1">
    <property type="nucleotide sequence ID" value="NZ_LWDV01000009.1"/>
</dbReference>
<name>A0A1C0A7V5_9FIRM</name>
<dbReference type="AlphaFoldDB" id="A0A1C0A7V5"/>
<organism evidence="1 2">
    <name type="scientific">Orenia metallireducens</name>
    <dbReference type="NCBI Taxonomy" id="1413210"/>
    <lineage>
        <taxon>Bacteria</taxon>
        <taxon>Bacillati</taxon>
        <taxon>Bacillota</taxon>
        <taxon>Clostridia</taxon>
        <taxon>Halanaerobiales</taxon>
        <taxon>Halobacteroidaceae</taxon>
        <taxon>Orenia</taxon>
    </lineage>
</organism>
<reference evidence="1 2" key="2">
    <citation type="submission" date="2016-08" db="EMBL/GenBank/DDBJ databases">
        <title>Orenia metallireducens sp. nov. strain Z6, a Novel Metal-reducing Firmicute from the Deep Subsurface.</title>
        <authorList>
            <person name="Maxim B.I."/>
            <person name="Kenneth K."/>
            <person name="Flynn T.M."/>
            <person name="Oloughlin E.J."/>
            <person name="Locke R.A."/>
            <person name="Weber J.R."/>
            <person name="Egan S.M."/>
            <person name="Mackie R.I."/>
            <person name="Cann I.K."/>
        </authorList>
    </citation>
    <scope>NUCLEOTIDE SEQUENCE [LARGE SCALE GENOMIC DNA]</scope>
    <source>
        <strain evidence="1 2">Z6</strain>
    </source>
</reference>
<sequence length="106" mass="12350">MAKPWAKPFYNSKAWKDCREGYIQSVNGLCETCLEKGRYTPGYIVHHTEHLTQENINDPEITLNWDKLKYECKECHDKHDGHGVNQAKVTREGLKFNELGELVKED</sequence>
<evidence type="ECO:0000313" key="2">
    <source>
        <dbReference type="Proteomes" id="UP000093514"/>
    </source>
</evidence>
<dbReference type="OrthoDB" id="9779761at2"/>